<sequence length="318" mass="32315">MGTAGRDTSDVTGDPTRGDHAHGGAARSDLARSVVGALAEAAPPARDRDAAAEAAAIVRWARVRDRAHLLAAELDSPDAASRLVSLLTRIGTDDGAVRGDSTRGRWRVEIPRGTGADSLPVRLGLTDSRGRALPAPPSWLTGGSLPGAVATWRGALLARGTITGETVTLPCPTPGAALTLAETGLRLGVRARRDPAGTAVTVHGRAEVALLLTTCGGRAAAVVAGLDDGDPVGRTGTANDARATVAASRANAAVEEAFGTLARAGVEVPEGLAEAGRLRLAHPDLGLGELAARADPPLSKDALAGRLRRLVTLAGRHR</sequence>
<dbReference type="Pfam" id="PF02650">
    <property type="entry name" value="HTH_WhiA"/>
    <property type="match status" value="1"/>
</dbReference>
<dbReference type="EMBL" id="JBHSIV010000034">
    <property type="protein sequence ID" value="MFC5065309.1"/>
    <property type="molecule type" value="Genomic_DNA"/>
</dbReference>
<comment type="caution">
    <text evidence="3">The sequence shown here is derived from an EMBL/GenBank/DDBJ whole genome shotgun (WGS) entry which is preliminary data.</text>
</comment>
<keyword evidence="4" id="KW-1185">Reference proteome</keyword>
<feature type="region of interest" description="Disordered" evidence="1">
    <location>
        <begin position="1"/>
        <end position="29"/>
    </location>
</feature>
<reference evidence="4" key="1">
    <citation type="journal article" date="2019" name="Int. J. Syst. Evol. Microbiol.">
        <title>The Global Catalogue of Microorganisms (GCM) 10K type strain sequencing project: providing services to taxonomists for standard genome sequencing and annotation.</title>
        <authorList>
            <consortium name="The Broad Institute Genomics Platform"/>
            <consortium name="The Broad Institute Genome Sequencing Center for Infectious Disease"/>
            <person name="Wu L."/>
            <person name="Ma J."/>
        </authorList>
    </citation>
    <scope>NUCLEOTIDE SEQUENCE [LARGE SCALE GENOMIC DNA]</scope>
    <source>
        <strain evidence="4">CGMCC 4.7093</strain>
    </source>
</reference>
<gene>
    <name evidence="3" type="ORF">ACFPBZ_24045</name>
</gene>
<dbReference type="InterPro" id="IPR023054">
    <property type="entry name" value="Sporulation_regulator_WhiA_C"/>
</dbReference>
<dbReference type="RefSeq" id="WP_378038643.1">
    <property type="nucleotide sequence ID" value="NZ_JBHSIV010000034.1"/>
</dbReference>
<dbReference type="InterPro" id="IPR003802">
    <property type="entry name" value="Sporulation_regulator_WhiA"/>
</dbReference>
<name>A0ABV9YVI5_9PSEU</name>
<evidence type="ECO:0000313" key="4">
    <source>
        <dbReference type="Proteomes" id="UP001595947"/>
    </source>
</evidence>
<feature type="domain" description="Sporulation regulator WhiA C-terminal" evidence="2">
    <location>
        <begin position="237"/>
        <end position="314"/>
    </location>
</feature>
<dbReference type="PANTHER" id="PTHR37307">
    <property type="entry name" value="CELL DIVISION PROTEIN WHIA-RELATED"/>
    <property type="match status" value="1"/>
</dbReference>
<accession>A0ABV9YVI5</accession>
<evidence type="ECO:0000256" key="1">
    <source>
        <dbReference type="SAM" id="MobiDB-lite"/>
    </source>
</evidence>
<dbReference type="Proteomes" id="UP001595947">
    <property type="component" value="Unassembled WGS sequence"/>
</dbReference>
<organism evidence="3 4">
    <name type="scientific">Actinomycetospora atypica</name>
    <dbReference type="NCBI Taxonomy" id="1290095"/>
    <lineage>
        <taxon>Bacteria</taxon>
        <taxon>Bacillati</taxon>
        <taxon>Actinomycetota</taxon>
        <taxon>Actinomycetes</taxon>
        <taxon>Pseudonocardiales</taxon>
        <taxon>Pseudonocardiaceae</taxon>
        <taxon>Actinomycetospora</taxon>
    </lineage>
</organism>
<evidence type="ECO:0000259" key="2">
    <source>
        <dbReference type="Pfam" id="PF02650"/>
    </source>
</evidence>
<proteinExistence type="predicted"/>
<evidence type="ECO:0000313" key="3">
    <source>
        <dbReference type="EMBL" id="MFC5065309.1"/>
    </source>
</evidence>
<dbReference type="PANTHER" id="PTHR37307:SF1">
    <property type="entry name" value="CELL DIVISION PROTEIN WHIA-RELATED"/>
    <property type="match status" value="1"/>
</dbReference>
<protein>
    <submittedName>
        <fullName evidence="3">Helix-turn-helix domain-containing protein</fullName>
    </submittedName>
</protein>